<sequence>MDITDDIIGKARRLALIAFSALRRIGRRLPSSPRLASSG</sequence>
<dbReference type="Proteomes" id="UP000029492">
    <property type="component" value="Chromosome"/>
</dbReference>
<protein>
    <submittedName>
        <fullName evidence="1">Protein of unassigned function</fullName>
    </submittedName>
</protein>
<dbReference type="AlphaFoldDB" id="A0A089P2J8"/>
<dbReference type="KEGG" id="mor:MOC_5235"/>
<evidence type="ECO:0000313" key="2">
    <source>
        <dbReference type="Proteomes" id="UP000029492"/>
    </source>
</evidence>
<evidence type="ECO:0000313" key="1">
    <source>
        <dbReference type="EMBL" id="AIQ92990.1"/>
    </source>
</evidence>
<accession>A0A089P2J8</accession>
<reference evidence="1 2" key="1">
    <citation type="journal article" date="2014" name="PLoS ONE">
        <title>Genome Information of Methylobacterium oryzae, a Plant-Probiotic Methylotroph in the Phyllosphere.</title>
        <authorList>
            <person name="Kwak M.J."/>
            <person name="Jeong H."/>
            <person name="Madhaiyan M."/>
            <person name="Lee Y."/>
            <person name="Sa T.M."/>
            <person name="Oh T.K."/>
            <person name="Kim J.F."/>
        </authorList>
    </citation>
    <scope>NUCLEOTIDE SEQUENCE [LARGE SCALE GENOMIC DNA]</scope>
    <source>
        <strain evidence="1 2">CBMB20</strain>
    </source>
</reference>
<dbReference type="HOGENOM" id="CLU_3312634_0_0_5"/>
<keyword evidence="2" id="KW-1185">Reference proteome</keyword>
<dbReference type="EMBL" id="CP003811">
    <property type="protein sequence ID" value="AIQ92990.1"/>
    <property type="molecule type" value="Genomic_DNA"/>
</dbReference>
<organism evidence="1 2">
    <name type="scientific">Methylobacterium oryzae CBMB20</name>
    <dbReference type="NCBI Taxonomy" id="693986"/>
    <lineage>
        <taxon>Bacteria</taxon>
        <taxon>Pseudomonadati</taxon>
        <taxon>Pseudomonadota</taxon>
        <taxon>Alphaproteobacteria</taxon>
        <taxon>Hyphomicrobiales</taxon>
        <taxon>Methylobacteriaceae</taxon>
        <taxon>Methylobacterium</taxon>
    </lineage>
</organism>
<gene>
    <name evidence="1" type="ORF">MOC_5235</name>
</gene>
<proteinExistence type="predicted"/>
<name>A0A089P2J8_9HYPH</name>